<dbReference type="AlphaFoldDB" id="A0A7N1A7W3"/>
<dbReference type="Gramene" id="Kaladp0193s0002.1.v1.1">
    <property type="protein sequence ID" value="Kaladp0193s0002.1.v1.1"/>
    <property type="gene ID" value="Kaladp0193s0002.v1.1"/>
</dbReference>
<dbReference type="EnsemblPlants" id="Kaladp0193s0002.1.v1.1">
    <property type="protein sequence ID" value="Kaladp0193s0002.1.v1.1"/>
    <property type="gene ID" value="Kaladp0193s0002.v1.1"/>
</dbReference>
<evidence type="ECO:0000313" key="2">
    <source>
        <dbReference type="Proteomes" id="UP000594263"/>
    </source>
</evidence>
<accession>A0A7N1A7W3</accession>
<evidence type="ECO:0000313" key="1">
    <source>
        <dbReference type="EnsemblPlants" id="Kaladp0193s0002.1.v1.1"/>
    </source>
</evidence>
<dbReference type="OMA" id="SEMTEWH"/>
<proteinExistence type="predicted"/>
<reference evidence="1" key="1">
    <citation type="submission" date="2021-01" db="UniProtKB">
        <authorList>
            <consortium name="EnsemblPlants"/>
        </authorList>
    </citation>
    <scope>IDENTIFICATION</scope>
</reference>
<organism evidence="1 2">
    <name type="scientific">Kalanchoe fedtschenkoi</name>
    <name type="common">Lavender scallops</name>
    <name type="synonym">South American air plant</name>
    <dbReference type="NCBI Taxonomy" id="63787"/>
    <lineage>
        <taxon>Eukaryota</taxon>
        <taxon>Viridiplantae</taxon>
        <taxon>Streptophyta</taxon>
        <taxon>Embryophyta</taxon>
        <taxon>Tracheophyta</taxon>
        <taxon>Spermatophyta</taxon>
        <taxon>Magnoliopsida</taxon>
        <taxon>eudicotyledons</taxon>
        <taxon>Gunneridae</taxon>
        <taxon>Pentapetalae</taxon>
        <taxon>Saxifragales</taxon>
        <taxon>Crassulaceae</taxon>
        <taxon>Kalanchoe</taxon>
    </lineage>
</organism>
<keyword evidence="2" id="KW-1185">Reference proteome</keyword>
<dbReference type="PANTHER" id="PTHR48221:SF2">
    <property type="entry name" value="ACYL-COA SYNTHETASE FAMILY PROTEIN"/>
    <property type="match status" value="1"/>
</dbReference>
<dbReference type="Proteomes" id="UP000594263">
    <property type="component" value="Unplaced"/>
</dbReference>
<name>A0A7N1A7W3_KALFE</name>
<dbReference type="PANTHER" id="PTHR48221">
    <property type="entry name" value="ACYL-COA SYNTHETASE FAMILY PROTEIN"/>
    <property type="match status" value="1"/>
</dbReference>
<sequence>MSPNINSRLALSGCTPPELIHMFARLAASHSSRTSPTKDDAVNDTISELNNCLNFKGKGNESPVRVLDAALSLLHFKTPQVYDTTAGFTVETIIELLSSLVACRVFNLNKEEALLVGSSMPTFDCVQLAEACNGVIGALEKRGMVSETQKIVYGVARMSVSAPCYWHTLPSVVACDMRSVCVKTKVSTKLLHCLQQDTNDLPLRLMWWYLDPLLLKHDVLEILEDALKRPFLCLNKAFRERMDWQSVIRCLALSPIMFIEIRSLLHCWFLET</sequence>
<protein>
    <submittedName>
        <fullName evidence="1">Uncharacterized protein</fullName>
    </submittedName>
</protein>